<name>A0A1G2NCZ2_9BACT</name>
<evidence type="ECO:0000313" key="2">
    <source>
        <dbReference type="EMBL" id="OHA33936.1"/>
    </source>
</evidence>
<sequence>MEPQNGMPMGEPKKGGVGALIGSIIVILILVLGALYFWGGKLQQEEGELNFDESAAVNAAAGASDELSDIEADLNAGDALNLDEDLNALNQE</sequence>
<accession>A0A1G2NCZ2</accession>
<proteinExistence type="predicted"/>
<evidence type="ECO:0000256" key="1">
    <source>
        <dbReference type="SAM" id="Phobius"/>
    </source>
</evidence>
<feature type="transmembrane region" description="Helical" evidence="1">
    <location>
        <begin position="20"/>
        <end position="38"/>
    </location>
</feature>
<dbReference type="AlphaFoldDB" id="A0A1G2NCZ2"/>
<dbReference type="EMBL" id="MHSA01000021">
    <property type="protein sequence ID" value="OHA33936.1"/>
    <property type="molecule type" value="Genomic_DNA"/>
</dbReference>
<keyword evidence="1" id="KW-1133">Transmembrane helix</keyword>
<gene>
    <name evidence="2" type="ORF">A2938_02855</name>
</gene>
<keyword evidence="1" id="KW-0472">Membrane</keyword>
<evidence type="ECO:0000313" key="3">
    <source>
        <dbReference type="Proteomes" id="UP000177797"/>
    </source>
</evidence>
<keyword evidence="1" id="KW-0812">Transmembrane</keyword>
<comment type="caution">
    <text evidence="2">The sequence shown here is derived from an EMBL/GenBank/DDBJ whole genome shotgun (WGS) entry which is preliminary data.</text>
</comment>
<protein>
    <submittedName>
        <fullName evidence="2">Uncharacterized protein</fullName>
    </submittedName>
</protein>
<dbReference type="Proteomes" id="UP000177797">
    <property type="component" value="Unassembled WGS sequence"/>
</dbReference>
<organism evidence="2 3">
    <name type="scientific">Candidatus Taylorbacteria bacterium RIFCSPLOWO2_01_FULL_48_100</name>
    <dbReference type="NCBI Taxonomy" id="1802322"/>
    <lineage>
        <taxon>Bacteria</taxon>
        <taxon>Candidatus Tayloriibacteriota</taxon>
    </lineage>
</organism>
<reference evidence="2 3" key="1">
    <citation type="journal article" date="2016" name="Nat. Commun.">
        <title>Thousands of microbial genomes shed light on interconnected biogeochemical processes in an aquifer system.</title>
        <authorList>
            <person name="Anantharaman K."/>
            <person name="Brown C.T."/>
            <person name="Hug L.A."/>
            <person name="Sharon I."/>
            <person name="Castelle C.J."/>
            <person name="Probst A.J."/>
            <person name="Thomas B.C."/>
            <person name="Singh A."/>
            <person name="Wilkins M.J."/>
            <person name="Karaoz U."/>
            <person name="Brodie E.L."/>
            <person name="Williams K.H."/>
            <person name="Hubbard S.S."/>
            <person name="Banfield J.F."/>
        </authorList>
    </citation>
    <scope>NUCLEOTIDE SEQUENCE [LARGE SCALE GENOMIC DNA]</scope>
</reference>